<protein>
    <recommendedName>
        <fullName evidence="2">Nudix hydrolase domain-containing protein</fullName>
    </recommendedName>
</protein>
<dbReference type="InterPro" id="IPR051325">
    <property type="entry name" value="Nudix_hydrolase_domain"/>
</dbReference>
<accession>A0A0G0G2K5</accession>
<dbReference type="Proteomes" id="UP000034917">
    <property type="component" value="Unassembled WGS sequence"/>
</dbReference>
<dbReference type="GO" id="GO:0006754">
    <property type="term" value="P:ATP biosynthetic process"/>
    <property type="evidence" value="ECO:0007669"/>
    <property type="project" value="TreeGrafter"/>
</dbReference>
<dbReference type="GO" id="GO:0006167">
    <property type="term" value="P:AMP biosynthetic process"/>
    <property type="evidence" value="ECO:0007669"/>
    <property type="project" value="TreeGrafter"/>
</dbReference>
<dbReference type="Gene3D" id="3.90.79.10">
    <property type="entry name" value="Nucleoside Triphosphate Pyrophosphohydrolase"/>
    <property type="match status" value="1"/>
</dbReference>
<dbReference type="GO" id="GO:0004081">
    <property type="term" value="F:bis(5'-nucleosyl)-tetraphosphatase (asymmetrical) activity"/>
    <property type="evidence" value="ECO:0007669"/>
    <property type="project" value="TreeGrafter"/>
</dbReference>
<dbReference type="PROSITE" id="PS51462">
    <property type="entry name" value="NUDIX"/>
    <property type="match status" value="1"/>
</dbReference>
<dbReference type="Pfam" id="PF00293">
    <property type="entry name" value="NUDIX"/>
    <property type="match status" value="1"/>
</dbReference>
<evidence type="ECO:0000313" key="3">
    <source>
        <dbReference type="EMBL" id="KKQ25428.1"/>
    </source>
</evidence>
<dbReference type="InterPro" id="IPR000086">
    <property type="entry name" value="NUDIX_hydrolase_dom"/>
</dbReference>
<dbReference type="InterPro" id="IPR015797">
    <property type="entry name" value="NUDIX_hydrolase-like_dom_sf"/>
</dbReference>
<dbReference type="AlphaFoldDB" id="A0A0G0G2K5"/>
<dbReference type="PANTHER" id="PTHR21340">
    <property type="entry name" value="DIADENOSINE 5,5-P1,P4-TETRAPHOSPHATE PYROPHOSPHOHYDROLASE MUTT"/>
    <property type="match status" value="1"/>
</dbReference>
<organism evidence="3 4">
    <name type="scientific">Candidatus Roizmanbacteria bacterium GW2011_GWC2_37_13</name>
    <dbReference type="NCBI Taxonomy" id="1618486"/>
    <lineage>
        <taxon>Bacteria</taxon>
        <taxon>Candidatus Roizmaniibacteriota</taxon>
    </lineage>
</organism>
<evidence type="ECO:0000313" key="4">
    <source>
        <dbReference type="Proteomes" id="UP000034917"/>
    </source>
</evidence>
<gene>
    <name evidence="3" type="ORF">US40_C0008G0022</name>
</gene>
<dbReference type="EMBL" id="LBSV01000008">
    <property type="protein sequence ID" value="KKQ25428.1"/>
    <property type="molecule type" value="Genomic_DNA"/>
</dbReference>
<feature type="domain" description="Nudix hydrolase" evidence="2">
    <location>
        <begin position="46"/>
        <end position="179"/>
    </location>
</feature>
<sequence length="181" mass="21508">MKNDYISQLKKEVLKFKGKKVDINLIEKFLKKLSSTDKVTKELNIDEHLCAFFIPINKKTKSIYLGHHIKANSWIPPGGHIKWNEHPIKTVIREFEEELTHKISKTQIRLFNLSITNVKSNPRHPCKIHYDFWYLVNVPKVKFDFLKKEFYDAYWHDFDEAINKITVPHYKKIVTSVKDAI</sequence>
<dbReference type="SUPFAM" id="SSF55811">
    <property type="entry name" value="Nudix"/>
    <property type="match status" value="1"/>
</dbReference>
<evidence type="ECO:0000256" key="1">
    <source>
        <dbReference type="ARBA" id="ARBA00022801"/>
    </source>
</evidence>
<name>A0A0G0G2K5_9BACT</name>
<evidence type="ECO:0000259" key="2">
    <source>
        <dbReference type="PROSITE" id="PS51462"/>
    </source>
</evidence>
<keyword evidence="1" id="KW-0378">Hydrolase</keyword>
<dbReference type="PANTHER" id="PTHR21340:SF0">
    <property type="entry name" value="BIS(5'-NUCLEOSYL)-TETRAPHOSPHATASE [ASYMMETRICAL]"/>
    <property type="match status" value="1"/>
</dbReference>
<proteinExistence type="predicted"/>
<reference evidence="3 4" key="1">
    <citation type="journal article" date="2015" name="Nature">
        <title>rRNA introns, odd ribosomes, and small enigmatic genomes across a large radiation of phyla.</title>
        <authorList>
            <person name="Brown C.T."/>
            <person name="Hug L.A."/>
            <person name="Thomas B.C."/>
            <person name="Sharon I."/>
            <person name="Castelle C.J."/>
            <person name="Singh A."/>
            <person name="Wilkins M.J."/>
            <person name="Williams K.H."/>
            <person name="Banfield J.F."/>
        </authorList>
    </citation>
    <scope>NUCLEOTIDE SEQUENCE [LARGE SCALE GENOMIC DNA]</scope>
</reference>
<comment type="caution">
    <text evidence="3">The sequence shown here is derived from an EMBL/GenBank/DDBJ whole genome shotgun (WGS) entry which is preliminary data.</text>
</comment>